<sequence>MRLGKVLLIFTLVVITIGVTSFLFFNTSAFPGTLLLALLLLFWPLSPLLLFPYFYEKLGVIDKRAFVYWAVAIATWSNFWRFQAFVFLTMVFTTSFFLHSTITFKFLFCLS</sequence>
<dbReference type="Proteomes" id="UP000240569">
    <property type="component" value="Unassembled WGS sequence"/>
</dbReference>
<dbReference type="AlphaFoldDB" id="A0A2R6AJJ2"/>
<name>A0A2R6AJJ2_9ARCH</name>
<reference evidence="2 3" key="1">
    <citation type="submission" date="2017-04" db="EMBL/GenBank/DDBJ databases">
        <title>Novel microbial lineages endemic to geothermal iron-oxide mats fill important gaps in the evolutionary history of Archaea.</title>
        <authorList>
            <person name="Jay Z.J."/>
            <person name="Beam J.P."/>
            <person name="Dlakic M."/>
            <person name="Rusch D.B."/>
            <person name="Kozubal M.A."/>
            <person name="Inskeep W.P."/>
        </authorList>
    </citation>
    <scope>NUCLEOTIDE SEQUENCE [LARGE SCALE GENOMIC DNA]</scope>
    <source>
        <strain evidence="2">BE_D</strain>
    </source>
</reference>
<evidence type="ECO:0000313" key="2">
    <source>
        <dbReference type="EMBL" id="PSN86536.1"/>
    </source>
</evidence>
<keyword evidence="1" id="KW-1133">Transmembrane helix</keyword>
<evidence type="ECO:0000256" key="1">
    <source>
        <dbReference type="SAM" id="Phobius"/>
    </source>
</evidence>
<feature type="transmembrane region" description="Helical" evidence="1">
    <location>
        <begin position="7"/>
        <end position="27"/>
    </location>
</feature>
<comment type="caution">
    <text evidence="2">The sequence shown here is derived from an EMBL/GenBank/DDBJ whole genome shotgun (WGS) entry which is preliminary data.</text>
</comment>
<dbReference type="EMBL" id="NEXD01000005">
    <property type="protein sequence ID" value="PSN86536.1"/>
    <property type="molecule type" value="Genomic_DNA"/>
</dbReference>
<organism evidence="2 3">
    <name type="scientific">Candidatus Marsarchaeota G1 archaeon BE_D</name>
    <dbReference type="NCBI Taxonomy" id="1978156"/>
    <lineage>
        <taxon>Archaea</taxon>
        <taxon>Candidatus Marsarchaeota</taxon>
        <taxon>Candidatus Marsarchaeota group 1</taxon>
    </lineage>
</organism>
<proteinExistence type="predicted"/>
<protein>
    <submittedName>
        <fullName evidence="2">Uncharacterized protein</fullName>
    </submittedName>
</protein>
<evidence type="ECO:0000313" key="3">
    <source>
        <dbReference type="Proteomes" id="UP000240569"/>
    </source>
</evidence>
<gene>
    <name evidence="2" type="ORF">B9Q02_02165</name>
</gene>
<accession>A0A2R6AJJ2</accession>
<keyword evidence="1" id="KW-0472">Membrane</keyword>
<keyword evidence="1" id="KW-0812">Transmembrane</keyword>
<feature type="transmembrane region" description="Helical" evidence="1">
    <location>
        <begin position="33"/>
        <end position="54"/>
    </location>
</feature>